<accession>A0A655ES82</accession>
<dbReference type="EMBL" id="CQPC01000046">
    <property type="protein sequence ID" value="CNU62588.1"/>
    <property type="molecule type" value="Genomic_DNA"/>
</dbReference>
<protein>
    <submittedName>
        <fullName evidence="2">Uncharacterized protein</fullName>
    </submittedName>
</protein>
<evidence type="ECO:0000313" key="4">
    <source>
        <dbReference type="Proteomes" id="UP000041314"/>
    </source>
</evidence>
<sequence>MVNAKVTQRGTEKYRGNFPCQEQLFIKLVRRALHQFQLVAQLLRQVFTDGGVQIRVIQPFNDAHFLNGVALTGLIQISFIFIKVINALKQLAAANRPGDRRAADFQLIFHFIQQLHRVADVTVEFVHKGQDRRIAQTGNFHQLTGPVLNAFRGVDHHQTTVHRRQSTVGIFGEVFVPRGIQQIHQTVVIRELHHRGGDRDTTLFFHLHPVRFCMLAGATAFYRTGGLNRLSEQQHFFGNGGFTGVRVRNNGKSAAFGHLLQIRRQRHSQIFLSKRGV</sequence>
<evidence type="ECO:0000313" key="3">
    <source>
        <dbReference type="Proteomes" id="UP000039541"/>
    </source>
</evidence>
<reference evidence="3 4" key="1">
    <citation type="submission" date="2015-03" db="EMBL/GenBank/DDBJ databases">
        <authorList>
            <consortium name="Pathogen Informatics"/>
        </authorList>
    </citation>
    <scope>NUCLEOTIDE SEQUENCE [LARGE SCALE GENOMIC DNA]</scope>
    <source>
        <strain evidence="1 3">3476</strain>
        <strain evidence="2 4">A1104</strain>
    </source>
</reference>
<gene>
    <name evidence="2" type="ORF">ERS008198_05009</name>
    <name evidence="1" type="ORF">ERS008202_03172</name>
</gene>
<evidence type="ECO:0000313" key="2">
    <source>
        <dbReference type="EMBL" id="CNV31414.1"/>
    </source>
</evidence>
<proteinExistence type="predicted"/>
<dbReference type="Proteomes" id="UP000041314">
    <property type="component" value="Unassembled WGS sequence"/>
</dbReference>
<dbReference type="AlphaFoldDB" id="A0A655ES82"/>
<name>A0A655ES82_SALET</name>
<organism evidence="2 4">
    <name type="scientific">Salmonella enterica subsp. enterica serovar Bovismorbificans</name>
    <dbReference type="NCBI Taxonomy" id="58097"/>
    <lineage>
        <taxon>Bacteria</taxon>
        <taxon>Pseudomonadati</taxon>
        <taxon>Pseudomonadota</taxon>
        <taxon>Gammaproteobacteria</taxon>
        <taxon>Enterobacterales</taxon>
        <taxon>Enterobacteriaceae</taxon>
        <taxon>Salmonella</taxon>
    </lineage>
</organism>
<evidence type="ECO:0000313" key="1">
    <source>
        <dbReference type="EMBL" id="CNU62588.1"/>
    </source>
</evidence>
<dbReference type="EMBL" id="CQPA01000094">
    <property type="protein sequence ID" value="CNV31414.1"/>
    <property type="molecule type" value="Genomic_DNA"/>
</dbReference>
<dbReference type="Proteomes" id="UP000039541">
    <property type="component" value="Unassembled WGS sequence"/>
</dbReference>
<dbReference type="AntiFam" id="ANF00072">
    <property type="entry name" value="Shadow ORF (opposite TypA)"/>
</dbReference>